<evidence type="ECO:0000313" key="2">
    <source>
        <dbReference type="Proteomes" id="UP000323506"/>
    </source>
</evidence>
<accession>A0A5D1ZUK0</accession>
<organism evidence="1 2">
    <name type="scientific">Gossypium darwinii</name>
    <name type="common">Darwin's cotton</name>
    <name type="synonym">Gossypium barbadense var. darwinii</name>
    <dbReference type="NCBI Taxonomy" id="34276"/>
    <lineage>
        <taxon>Eukaryota</taxon>
        <taxon>Viridiplantae</taxon>
        <taxon>Streptophyta</taxon>
        <taxon>Embryophyta</taxon>
        <taxon>Tracheophyta</taxon>
        <taxon>Spermatophyta</taxon>
        <taxon>Magnoliopsida</taxon>
        <taxon>eudicotyledons</taxon>
        <taxon>Gunneridae</taxon>
        <taxon>Pentapetalae</taxon>
        <taxon>rosids</taxon>
        <taxon>malvids</taxon>
        <taxon>Malvales</taxon>
        <taxon>Malvaceae</taxon>
        <taxon>Malvoideae</taxon>
        <taxon>Gossypium</taxon>
    </lineage>
</organism>
<dbReference type="EMBL" id="CM017713">
    <property type="protein sequence ID" value="TYG36254.1"/>
    <property type="molecule type" value="Genomic_DNA"/>
</dbReference>
<sequence>MEVEVDEEELKSVGAEFLFFRGREIESPATIFVASGWKHEGLPPVEVPSAAQWKFRSKPFQQVILDYDCGSDMVELDSNKNPREEISEGSSGLHWEDCTLRLDGSIHVCYAVMPSSWFLLQFWVMLLRLWGTRIHCVFDGSAHPAILRERCWKEGTYQSLSPQKGYPTDSAAYGDPSISSQRLPVIVYLTQKLLFPGNL</sequence>
<gene>
    <name evidence="1" type="ORF">ES288_D13G050000v1</name>
</gene>
<reference evidence="1 2" key="1">
    <citation type="submission" date="2019-06" db="EMBL/GenBank/DDBJ databases">
        <title>WGS assembly of Gossypium darwinii.</title>
        <authorList>
            <person name="Chen Z.J."/>
            <person name="Sreedasyam A."/>
            <person name="Ando A."/>
            <person name="Song Q."/>
            <person name="De L."/>
            <person name="Hulse-Kemp A."/>
            <person name="Ding M."/>
            <person name="Ye W."/>
            <person name="Kirkbride R."/>
            <person name="Jenkins J."/>
            <person name="Plott C."/>
            <person name="Lovell J."/>
            <person name="Lin Y.-M."/>
            <person name="Vaughn R."/>
            <person name="Liu B."/>
            <person name="Li W."/>
            <person name="Simpson S."/>
            <person name="Scheffler B."/>
            <person name="Saski C."/>
            <person name="Grover C."/>
            <person name="Hu G."/>
            <person name="Conover J."/>
            <person name="Carlson J."/>
            <person name="Shu S."/>
            <person name="Boston L."/>
            <person name="Williams M."/>
            <person name="Peterson D."/>
            <person name="Mcgee K."/>
            <person name="Jones D."/>
            <person name="Wendel J."/>
            <person name="Stelly D."/>
            <person name="Grimwood J."/>
            <person name="Schmutz J."/>
        </authorList>
    </citation>
    <scope>NUCLEOTIDE SEQUENCE [LARGE SCALE GENOMIC DNA]</scope>
    <source>
        <strain evidence="1">1808015.09</strain>
    </source>
</reference>
<protein>
    <submittedName>
        <fullName evidence="1">Uncharacterized protein</fullName>
    </submittedName>
</protein>
<proteinExistence type="predicted"/>
<dbReference type="Proteomes" id="UP000323506">
    <property type="component" value="Chromosome D13"/>
</dbReference>
<dbReference type="AlphaFoldDB" id="A0A5D1ZUK0"/>
<dbReference type="PANTHER" id="PTHR21021">
    <property type="entry name" value="GAF/PUTATIVE CYTOSKELETAL PROTEIN"/>
    <property type="match status" value="1"/>
</dbReference>
<dbReference type="PANTHER" id="PTHR21021:SF16">
    <property type="entry name" value="TIP41-LIKE PROTEIN"/>
    <property type="match status" value="1"/>
</dbReference>
<evidence type="ECO:0000313" key="1">
    <source>
        <dbReference type="EMBL" id="TYG36254.1"/>
    </source>
</evidence>
<name>A0A5D1ZUK0_GOSDA</name>
<dbReference type="GO" id="GO:0005829">
    <property type="term" value="C:cytosol"/>
    <property type="evidence" value="ECO:0007669"/>
    <property type="project" value="TreeGrafter"/>
</dbReference>
<dbReference type="InterPro" id="IPR051330">
    <property type="entry name" value="Phosphatase_reg/MetRdx"/>
</dbReference>
<dbReference type="GO" id="GO:0031929">
    <property type="term" value="P:TOR signaling"/>
    <property type="evidence" value="ECO:0007669"/>
    <property type="project" value="TreeGrafter"/>
</dbReference>
<keyword evidence="2" id="KW-1185">Reference proteome</keyword>